<sequence length="134" mass="15086">MANKMVFINLPVTDIKRATSFYEALGFVKNEEFSNETSSGMVWSESIWLMLLEHAFYQQFLNGRSIADTKNTNGALIAFSFDTPEEAKNFAKIAEENGGQSFQVDMGIPEDMMVGYEIVDPDGNQIESAWMKGY</sequence>
<dbReference type="Proteomes" id="UP000286288">
    <property type="component" value="Unassembled WGS sequence"/>
</dbReference>
<evidence type="ECO:0000259" key="1">
    <source>
        <dbReference type="PROSITE" id="PS51819"/>
    </source>
</evidence>
<dbReference type="InterPro" id="IPR004360">
    <property type="entry name" value="Glyas_Fos-R_dOase_dom"/>
</dbReference>
<dbReference type="PANTHER" id="PTHR36503:SF2">
    <property type="entry name" value="BLR2408 PROTEIN"/>
    <property type="match status" value="1"/>
</dbReference>
<reference evidence="2 3" key="1">
    <citation type="submission" date="2018-08" db="EMBL/GenBank/DDBJ databases">
        <title>A genome reference for cultivated species of the human gut microbiota.</title>
        <authorList>
            <person name="Zou Y."/>
            <person name="Xue W."/>
            <person name="Luo G."/>
        </authorList>
    </citation>
    <scope>NUCLEOTIDE SEQUENCE [LARGE SCALE GENOMIC DNA]</scope>
    <source>
        <strain evidence="2 3">AF48-16</strain>
    </source>
</reference>
<dbReference type="InterPro" id="IPR029068">
    <property type="entry name" value="Glyas_Bleomycin-R_OHBP_Dase"/>
</dbReference>
<comment type="caution">
    <text evidence="2">The sequence shown here is derived from an EMBL/GenBank/DDBJ whole genome shotgun (WGS) entry which is preliminary data.</text>
</comment>
<dbReference type="Gene3D" id="3.10.180.10">
    <property type="entry name" value="2,3-Dihydroxybiphenyl 1,2-Dioxygenase, domain 1"/>
    <property type="match status" value="1"/>
</dbReference>
<gene>
    <name evidence="2" type="ORF">DW084_05675</name>
</gene>
<evidence type="ECO:0000313" key="3">
    <source>
        <dbReference type="Proteomes" id="UP000286288"/>
    </source>
</evidence>
<organism evidence="2 3">
    <name type="scientific">Enterococcus casseliflavus</name>
    <name type="common">Enterococcus flavescens</name>
    <dbReference type="NCBI Taxonomy" id="37734"/>
    <lineage>
        <taxon>Bacteria</taxon>
        <taxon>Bacillati</taxon>
        <taxon>Bacillota</taxon>
        <taxon>Bacilli</taxon>
        <taxon>Lactobacillales</taxon>
        <taxon>Enterococcaceae</taxon>
        <taxon>Enterococcus</taxon>
    </lineage>
</organism>
<dbReference type="RefSeq" id="WP_151195470.1">
    <property type="nucleotide sequence ID" value="NZ_JAZIBY010000002.1"/>
</dbReference>
<dbReference type="Pfam" id="PF00903">
    <property type="entry name" value="Glyoxalase"/>
    <property type="match status" value="1"/>
</dbReference>
<dbReference type="AlphaFoldDB" id="A0A415EUP1"/>
<dbReference type="PROSITE" id="PS51819">
    <property type="entry name" value="VOC"/>
    <property type="match status" value="1"/>
</dbReference>
<proteinExistence type="predicted"/>
<dbReference type="PANTHER" id="PTHR36503">
    <property type="entry name" value="BLR2520 PROTEIN"/>
    <property type="match status" value="1"/>
</dbReference>
<name>A0A415EUP1_ENTCA</name>
<feature type="domain" description="VOC" evidence="1">
    <location>
        <begin position="4"/>
        <end position="131"/>
    </location>
</feature>
<dbReference type="EMBL" id="QRMZ01000006">
    <property type="protein sequence ID" value="RHK06996.1"/>
    <property type="molecule type" value="Genomic_DNA"/>
</dbReference>
<accession>A0A415EUP1</accession>
<dbReference type="SUPFAM" id="SSF54593">
    <property type="entry name" value="Glyoxalase/Bleomycin resistance protein/Dihydroxybiphenyl dioxygenase"/>
    <property type="match status" value="1"/>
</dbReference>
<dbReference type="InterPro" id="IPR037523">
    <property type="entry name" value="VOC_core"/>
</dbReference>
<evidence type="ECO:0000313" key="2">
    <source>
        <dbReference type="EMBL" id="RHK06996.1"/>
    </source>
</evidence>
<protein>
    <submittedName>
        <fullName evidence="2">Glyoxalase</fullName>
    </submittedName>
</protein>